<evidence type="ECO:0000313" key="1">
    <source>
        <dbReference type="EMBL" id="KOF92420.1"/>
    </source>
</evidence>
<sequence length="63" mass="7676">MHTYSTLGTRVFLIVHLQTHIFNKHILCCNIESKRKYLRTERVHFTARYIVEQNLVEEIFPTW</sequence>
<proteinExistence type="predicted"/>
<dbReference type="AlphaFoldDB" id="A0A0L8HUF2"/>
<gene>
    <name evidence="1" type="ORF">OCBIM_22006655mg</name>
</gene>
<accession>A0A0L8HUF2</accession>
<name>A0A0L8HUF2_OCTBM</name>
<organism evidence="1">
    <name type="scientific">Octopus bimaculoides</name>
    <name type="common">California two-spotted octopus</name>
    <dbReference type="NCBI Taxonomy" id="37653"/>
    <lineage>
        <taxon>Eukaryota</taxon>
        <taxon>Metazoa</taxon>
        <taxon>Spiralia</taxon>
        <taxon>Lophotrochozoa</taxon>
        <taxon>Mollusca</taxon>
        <taxon>Cephalopoda</taxon>
        <taxon>Coleoidea</taxon>
        <taxon>Octopodiformes</taxon>
        <taxon>Octopoda</taxon>
        <taxon>Incirrata</taxon>
        <taxon>Octopodidae</taxon>
        <taxon>Octopus</taxon>
    </lineage>
</organism>
<reference evidence="1" key="1">
    <citation type="submission" date="2015-07" db="EMBL/GenBank/DDBJ databases">
        <title>MeaNS - Measles Nucleotide Surveillance Program.</title>
        <authorList>
            <person name="Tran T."/>
            <person name="Druce J."/>
        </authorList>
    </citation>
    <scope>NUCLEOTIDE SEQUENCE</scope>
    <source>
        <strain evidence="1">UCB-OBI-ISO-001</strain>
        <tissue evidence="1">Gonad</tissue>
    </source>
</reference>
<protein>
    <submittedName>
        <fullName evidence="1">Uncharacterized protein</fullName>
    </submittedName>
</protein>
<dbReference type="EMBL" id="KQ417340">
    <property type="protein sequence ID" value="KOF92420.1"/>
    <property type="molecule type" value="Genomic_DNA"/>
</dbReference>